<dbReference type="Pfam" id="PF00004">
    <property type="entry name" value="AAA"/>
    <property type="match status" value="2"/>
</dbReference>
<dbReference type="STRING" id="403673.A0A177WC00"/>
<dbReference type="FunFam" id="3.40.50.300:FF:003766">
    <property type="entry name" value="Predicted protein"/>
    <property type="match status" value="1"/>
</dbReference>
<dbReference type="InterPro" id="IPR003593">
    <property type="entry name" value="AAA+_ATPase"/>
</dbReference>
<dbReference type="AlphaFoldDB" id="A0A177WC00"/>
<evidence type="ECO:0000259" key="2">
    <source>
        <dbReference type="SMART" id="SM00382"/>
    </source>
</evidence>
<feature type="region of interest" description="Disordered" evidence="1">
    <location>
        <begin position="1"/>
        <end position="30"/>
    </location>
</feature>
<dbReference type="Pfam" id="PF17862">
    <property type="entry name" value="AAA_lid_3"/>
    <property type="match status" value="2"/>
</dbReference>
<dbReference type="InterPro" id="IPR050168">
    <property type="entry name" value="AAA_ATPase_domain"/>
</dbReference>
<dbReference type="EMBL" id="DS022300">
    <property type="protein sequence ID" value="OAJ37609.1"/>
    <property type="molecule type" value="Genomic_DNA"/>
</dbReference>
<dbReference type="Proteomes" id="UP000077115">
    <property type="component" value="Unassembled WGS sequence"/>
</dbReference>
<dbReference type="GO" id="GO:0097352">
    <property type="term" value="P:autophagosome maturation"/>
    <property type="evidence" value="ECO:0007669"/>
    <property type="project" value="TreeGrafter"/>
</dbReference>
<dbReference type="VEuPathDB" id="FungiDB:BDEG_21612"/>
<evidence type="ECO:0000256" key="1">
    <source>
        <dbReference type="SAM" id="MobiDB-lite"/>
    </source>
</evidence>
<dbReference type="Gene3D" id="1.10.8.60">
    <property type="match status" value="2"/>
</dbReference>
<dbReference type="PANTHER" id="PTHR23077">
    <property type="entry name" value="AAA-FAMILY ATPASE"/>
    <property type="match status" value="1"/>
</dbReference>
<dbReference type="Gene3D" id="3.40.50.300">
    <property type="entry name" value="P-loop containing nucleotide triphosphate hydrolases"/>
    <property type="match status" value="2"/>
</dbReference>
<reference evidence="3 4" key="1">
    <citation type="submission" date="2006-10" db="EMBL/GenBank/DDBJ databases">
        <title>The Genome Sequence of Batrachochytrium dendrobatidis JEL423.</title>
        <authorList>
            <consortium name="The Broad Institute Genome Sequencing Platform"/>
            <person name="Birren B."/>
            <person name="Lander E."/>
            <person name="Galagan J."/>
            <person name="Cuomo C."/>
            <person name="Devon K."/>
            <person name="Jaffe D."/>
            <person name="Butler J."/>
            <person name="Alvarez P."/>
            <person name="Gnerre S."/>
            <person name="Grabherr M."/>
            <person name="Kleber M."/>
            <person name="Mauceli E."/>
            <person name="Brockman W."/>
            <person name="Young S."/>
            <person name="LaButti K."/>
            <person name="Sykes S."/>
            <person name="DeCaprio D."/>
            <person name="Crawford M."/>
            <person name="Koehrsen M."/>
            <person name="Engels R."/>
            <person name="Montgomery P."/>
            <person name="Pearson M."/>
            <person name="Howarth C."/>
            <person name="Larson L."/>
            <person name="White J."/>
            <person name="O'Leary S."/>
            <person name="Kodira C."/>
            <person name="Zeng Q."/>
            <person name="Yandava C."/>
            <person name="Alvarado L."/>
            <person name="Longcore J."/>
            <person name="James T."/>
        </authorList>
    </citation>
    <scope>NUCLEOTIDE SEQUENCE [LARGE SCALE GENOMIC DNA]</scope>
    <source>
        <strain evidence="3 4">JEL423</strain>
    </source>
</reference>
<dbReference type="InterPro" id="IPR041569">
    <property type="entry name" value="AAA_lid_3"/>
</dbReference>
<dbReference type="PROSITE" id="PS00674">
    <property type="entry name" value="AAA"/>
    <property type="match status" value="2"/>
</dbReference>
<dbReference type="GO" id="GO:0030970">
    <property type="term" value="P:retrograde protein transport, ER to cytosol"/>
    <property type="evidence" value="ECO:0007669"/>
    <property type="project" value="TreeGrafter"/>
</dbReference>
<dbReference type="FunFam" id="3.40.50.300:FF:000661">
    <property type="entry name" value="calmodulin-interacting protein 111 isoform X1"/>
    <property type="match status" value="1"/>
</dbReference>
<evidence type="ECO:0000313" key="4">
    <source>
        <dbReference type="Proteomes" id="UP000077115"/>
    </source>
</evidence>
<dbReference type="eggNOG" id="KOG0730">
    <property type="taxonomic scope" value="Eukaryota"/>
</dbReference>
<dbReference type="GO" id="GO:0016887">
    <property type="term" value="F:ATP hydrolysis activity"/>
    <property type="evidence" value="ECO:0007669"/>
    <property type="project" value="InterPro"/>
</dbReference>
<accession>A0A177WC00</accession>
<feature type="domain" description="AAA+ ATPase" evidence="2">
    <location>
        <begin position="553"/>
        <end position="687"/>
    </location>
</feature>
<dbReference type="GO" id="GO:0005524">
    <property type="term" value="F:ATP binding"/>
    <property type="evidence" value="ECO:0007669"/>
    <property type="project" value="InterPro"/>
</dbReference>
<dbReference type="SMART" id="SM00382">
    <property type="entry name" value="AAA"/>
    <property type="match status" value="2"/>
</dbReference>
<dbReference type="GO" id="GO:0005829">
    <property type="term" value="C:cytosol"/>
    <property type="evidence" value="ECO:0007669"/>
    <property type="project" value="TreeGrafter"/>
</dbReference>
<organism evidence="3 4">
    <name type="scientific">Batrachochytrium dendrobatidis (strain JEL423)</name>
    <dbReference type="NCBI Taxonomy" id="403673"/>
    <lineage>
        <taxon>Eukaryota</taxon>
        <taxon>Fungi</taxon>
        <taxon>Fungi incertae sedis</taxon>
        <taxon>Chytridiomycota</taxon>
        <taxon>Chytridiomycota incertae sedis</taxon>
        <taxon>Chytridiomycetes</taxon>
        <taxon>Rhizophydiales</taxon>
        <taxon>Rhizophydiales incertae sedis</taxon>
        <taxon>Batrachochytrium</taxon>
    </lineage>
</organism>
<dbReference type="GO" id="GO:0051228">
    <property type="term" value="P:mitotic spindle disassembly"/>
    <property type="evidence" value="ECO:0007669"/>
    <property type="project" value="TreeGrafter"/>
</dbReference>
<name>A0A177WC00_BATDL</name>
<dbReference type="InterPro" id="IPR003960">
    <property type="entry name" value="ATPase_AAA_CS"/>
</dbReference>
<dbReference type="OrthoDB" id="5421at2759"/>
<feature type="domain" description="AAA+ ATPase" evidence="2">
    <location>
        <begin position="291"/>
        <end position="432"/>
    </location>
</feature>
<protein>
    <recommendedName>
        <fullName evidence="2">AAA+ ATPase domain-containing protein</fullName>
    </recommendedName>
</protein>
<dbReference type="SUPFAM" id="SSF52540">
    <property type="entry name" value="P-loop containing nucleoside triphosphate hydrolases"/>
    <property type="match status" value="2"/>
</dbReference>
<dbReference type="GO" id="GO:0034098">
    <property type="term" value="C:VCP-NPL4-UFD1 AAA ATPase complex"/>
    <property type="evidence" value="ECO:0007669"/>
    <property type="project" value="TreeGrafter"/>
</dbReference>
<dbReference type="GO" id="GO:0031593">
    <property type="term" value="F:polyubiquitin modification-dependent protein binding"/>
    <property type="evidence" value="ECO:0007669"/>
    <property type="project" value="TreeGrafter"/>
</dbReference>
<proteinExistence type="predicted"/>
<sequence>MPKPKHQKSKNQKSDVKARSKPNPPAQKQQHWLYIHSKSITLSPCIRVSLPLAQKLGKDHFGQWCIAITLDRVYYGKTRACSNGLNASEFQSESLTNSPQFTTISTNISRAPTSHEISMWEQKQDLVDSLYPGFSVIVALMKTLSVSKLSRALRLVIEIVHLKQISFCKQDTPVSITPNVVLRILVDTVVSAGCTIDDTIFNGNYKVKIHLTETLDGDIDTDVIVHKNTNVDIYTPSKLDANQDKMAVENKPIQPQSKISTGSDHVYKSLLQLVTYPLRYAKTLSRLNIDVPKAVLLSGPPGVGKTSVVSSVAEACQAKLFVINASDVFGGGIGESEERLRQRFDEARKATVQFPNDPVILFIDEIDVLAPRREGNSSGSTTMVAQFLTLMDGMMGRGRVFIVAATNRSSALDPALRRPGRFDREIVMNFPSESQRLEILRELTKKLKLSPTVDLFRLSVTTIGYVGADLAALCREAALLSALSSSIVTTQDHFDIALKKLPGASVLRGTRPVIESTRWDAIGGLESVKLVLRQAIEWPILYKDTFKRLGLRACRGILMYGPPGCSKTTLVRTVASTSNASFFTLNTASLYSAYLVRSLFQRARSASPAVVFIDEVDTIIGKRSMGTEGTGDAVQERILSSLLNEMDGIESAAGVLVLAATNRPDLIDEALLRPGRFDRVVYVPPPSDTLARQRILEIYTTGMLLCPKLNLEDVASQCEMYTGADLKSLCREAALCAIRSSQSELCLDHFLKAMKNVLPTLSVEMMHQYQEFSKRF</sequence>
<dbReference type="PANTHER" id="PTHR23077:SF194">
    <property type="entry name" value="ATPASE FAMILY GENE 2 PROTEIN HOMOLOG B"/>
    <property type="match status" value="1"/>
</dbReference>
<dbReference type="InterPro" id="IPR027417">
    <property type="entry name" value="P-loop_NTPase"/>
</dbReference>
<evidence type="ECO:0000313" key="3">
    <source>
        <dbReference type="EMBL" id="OAJ37609.1"/>
    </source>
</evidence>
<dbReference type="GO" id="GO:0005634">
    <property type="term" value="C:nucleus"/>
    <property type="evidence" value="ECO:0007669"/>
    <property type="project" value="TreeGrafter"/>
</dbReference>
<feature type="compositionally biased region" description="Basic residues" evidence="1">
    <location>
        <begin position="1"/>
        <end position="11"/>
    </location>
</feature>
<gene>
    <name evidence="3" type="ORF">BDEG_21612</name>
</gene>
<reference evidence="3 4" key="2">
    <citation type="submission" date="2016-05" db="EMBL/GenBank/DDBJ databases">
        <title>Lineage-specific infection strategies underlie the spectrum of fungal disease in amphibians.</title>
        <authorList>
            <person name="Cuomo C.A."/>
            <person name="Farrer R.A."/>
            <person name="James T."/>
            <person name="Longcore J."/>
            <person name="Birren B."/>
        </authorList>
    </citation>
    <scope>NUCLEOTIDE SEQUENCE [LARGE SCALE GENOMIC DNA]</scope>
    <source>
        <strain evidence="3 4">JEL423</strain>
    </source>
</reference>
<dbReference type="InterPro" id="IPR003959">
    <property type="entry name" value="ATPase_AAA_core"/>
</dbReference>